<gene>
    <name evidence="2" type="ORF">HPB48_012016</name>
</gene>
<dbReference type="Pfam" id="PF01603">
    <property type="entry name" value="B56"/>
    <property type="match status" value="1"/>
</dbReference>
<sequence length="191" mass="22149">MKLTGNVLPAMPGYMLWESPTPSQTTTPSKVAPYRRDIMNEASWPDLELLCSLLESPEFTPSHSRRFIDHKLVLQLLDRFDSEHAEEWDILNAVLRRIYHKFLGLTEYIRSTSTTYFKGSFTRRRNSTESPNFSRSWGPLWIASRYPSRPSTSSSSSRLLLPLYKSECFEHYHTQRTYCLVKLVGGGRYAC</sequence>
<evidence type="ECO:0000313" key="3">
    <source>
        <dbReference type="Proteomes" id="UP000821853"/>
    </source>
</evidence>
<keyword evidence="3" id="KW-1185">Reference proteome</keyword>
<dbReference type="GO" id="GO:0005634">
    <property type="term" value="C:nucleus"/>
    <property type="evidence" value="ECO:0007669"/>
    <property type="project" value="TreeGrafter"/>
</dbReference>
<dbReference type="InterPro" id="IPR011989">
    <property type="entry name" value="ARM-like"/>
</dbReference>
<dbReference type="GO" id="GO:0000159">
    <property type="term" value="C:protein phosphatase type 2A complex"/>
    <property type="evidence" value="ECO:0007669"/>
    <property type="project" value="InterPro"/>
</dbReference>
<dbReference type="GO" id="GO:0072542">
    <property type="term" value="F:protein phosphatase activator activity"/>
    <property type="evidence" value="ECO:0007669"/>
    <property type="project" value="TreeGrafter"/>
</dbReference>
<dbReference type="Proteomes" id="UP000821853">
    <property type="component" value="Chromosome 3"/>
</dbReference>
<dbReference type="GO" id="GO:0007165">
    <property type="term" value="P:signal transduction"/>
    <property type="evidence" value="ECO:0007669"/>
    <property type="project" value="InterPro"/>
</dbReference>
<dbReference type="PANTHER" id="PTHR10257:SF3">
    <property type="entry name" value="SERINE_THREONINE-PROTEIN PHOSPHATASE 2A 56 KDA REGULATORY SUBUNIT GAMMA ISOFORM"/>
    <property type="match status" value="1"/>
</dbReference>
<accession>A0A9J6G8D9</accession>
<dbReference type="SUPFAM" id="SSF48371">
    <property type="entry name" value="ARM repeat"/>
    <property type="match status" value="1"/>
</dbReference>
<proteinExistence type="inferred from homology"/>
<dbReference type="PANTHER" id="PTHR10257">
    <property type="entry name" value="SERINE/THREONINE PROTEIN PHOSPHATASE 2A PP2A REGULATORY SUBUNIT B"/>
    <property type="match status" value="1"/>
</dbReference>
<dbReference type="EMBL" id="JABSTR010000005">
    <property type="protein sequence ID" value="KAH9371698.1"/>
    <property type="molecule type" value="Genomic_DNA"/>
</dbReference>
<protein>
    <submittedName>
        <fullName evidence="2">Uncharacterized protein</fullName>
    </submittedName>
</protein>
<evidence type="ECO:0000256" key="1">
    <source>
        <dbReference type="ARBA" id="ARBA00009745"/>
    </source>
</evidence>
<name>A0A9J6G8D9_HAELO</name>
<dbReference type="InterPro" id="IPR016024">
    <property type="entry name" value="ARM-type_fold"/>
</dbReference>
<dbReference type="VEuPathDB" id="VectorBase:HLOH_044417"/>
<comment type="caution">
    <text evidence="2">The sequence shown here is derived from an EMBL/GenBank/DDBJ whole genome shotgun (WGS) entry which is preliminary data.</text>
</comment>
<dbReference type="GO" id="GO:0005829">
    <property type="term" value="C:cytosol"/>
    <property type="evidence" value="ECO:0007669"/>
    <property type="project" value="TreeGrafter"/>
</dbReference>
<dbReference type="Gene3D" id="1.25.10.10">
    <property type="entry name" value="Leucine-rich Repeat Variant"/>
    <property type="match status" value="1"/>
</dbReference>
<reference evidence="2 3" key="1">
    <citation type="journal article" date="2020" name="Cell">
        <title>Large-Scale Comparative Analyses of Tick Genomes Elucidate Their Genetic Diversity and Vector Capacities.</title>
        <authorList>
            <consortium name="Tick Genome and Microbiome Consortium (TIGMIC)"/>
            <person name="Jia N."/>
            <person name="Wang J."/>
            <person name="Shi W."/>
            <person name="Du L."/>
            <person name="Sun Y."/>
            <person name="Zhan W."/>
            <person name="Jiang J.F."/>
            <person name="Wang Q."/>
            <person name="Zhang B."/>
            <person name="Ji P."/>
            <person name="Bell-Sakyi L."/>
            <person name="Cui X.M."/>
            <person name="Yuan T.T."/>
            <person name="Jiang B.G."/>
            <person name="Yang W.F."/>
            <person name="Lam T.T."/>
            <person name="Chang Q.C."/>
            <person name="Ding S.J."/>
            <person name="Wang X.J."/>
            <person name="Zhu J.G."/>
            <person name="Ruan X.D."/>
            <person name="Zhao L."/>
            <person name="Wei J.T."/>
            <person name="Ye R.Z."/>
            <person name="Que T.C."/>
            <person name="Du C.H."/>
            <person name="Zhou Y.H."/>
            <person name="Cheng J.X."/>
            <person name="Dai P.F."/>
            <person name="Guo W.B."/>
            <person name="Han X.H."/>
            <person name="Huang E.J."/>
            <person name="Li L.F."/>
            <person name="Wei W."/>
            <person name="Gao Y.C."/>
            <person name="Liu J.Z."/>
            <person name="Shao H.Z."/>
            <person name="Wang X."/>
            <person name="Wang C.C."/>
            <person name="Yang T.C."/>
            <person name="Huo Q.B."/>
            <person name="Li W."/>
            <person name="Chen H.Y."/>
            <person name="Chen S.E."/>
            <person name="Zhou L.G."/>
            <person name="Ni X.B."/>
            <person name="Tian J.H."/>
            <person name="Sheng Y."/>
            <person name="Liu T."/>
            <person name="Pan Y.S."/>
            <person name="Xia L.Y."/>
            <person name="Li J."/>
            <person name="Zhao F."/>
            <person name="Cao W.C."/>
        </authorList>
    </citation>
    <scope>NUCLEOTIDE SEQUENCE [LARGE SCALE GENOMIC DNA]</scope>
    <source>
        <strain evidence="2">HaeL-2018</strain>
    </source>
</reference>
<evidence type="ECO:0000313" key="2">
    <source>
        <dbReference type="EMBL" id="KAH9371698.1"/>
    </source>
</evidence>
<dbReference type="AlphaFoldDB" id="A0A9J6G8D9"/>
<dbReference type="InterPro" id="IPR002554">
    <property type="entry name" value="PP2A_B56"/>
</dbReference>
<comment type="similarity">
    <text evidence="1">Belongs to the phosphatase 2A regulatory subunit B56 family.</text>
</comment>
<organism evidence="2 3">
    <name type="scientific">Haemaphysalis longicornis</name>
    <name type="common">Bush tick</name>
    <dbReference type="NCBI Taxonomy" id="44386"/>
    <lineage>
        <taxon>Eukaryota</taxon>
        <taxon>Metazoa</taxon>
        <taxon>Ecdysozoa</taxon>
        <taxon>Arthropoda</taxon>
        <taxon>Chelicerata</taxon>
        <taxon>Arachnida</taxon>
        <taxon>Acari</taxon>
        <taxon>Parasitiformes</taxon>
        <taxon>Ixodida</taxon>
        <taxon>Ixodoidea</taxon>
        <taxon>Ixodidae</taxon>
        <taxon>Haemaphysalinae</taxon>
        <taxon>Haemaphysalis</taxon>
    </lineage>
</organism>